<dbReference type="InterPro" id="IPR000169">
    <property type="entry name" value="Pept_cys_AS"/>
</dbReference>
<evidence type="ECO:0000256" key="2">
    <source>
        <dbReference type="ARBA" id="ARBA00022670"/>
    </source>
</evidence>
<dbReference type="PANTHER" id="PTHR12411">
    <property type="entry name" value="CYSTEINE PROTEASE FAMILY C1-RELATED"/>
    <property type="match status" value="1"/>
</dbReference>
<keyword evidence="2" id="KW-0645">Protease</keyword>
<keyword evidence="6" id="KW-1015">Disulfide bond</keyword>
<dbReference type="SMART" id="SM00848">
    <property type="entry name" value="Inhibitor_I29"/>
    <property type="match status" value="1"/>
</dbReference>
<keyword evidence="5" id="KW-0788">Thiol protease</keyword>
<evidence type="ECO:0000256" key="4">
    <source>
        <dbReference type="ARBA" id="ARBA00022801"/>
    </source>
</evidence>
<organism evidence="9">
    <name type="scientific">Zea mays</name>
    <name type="common">Maize</name>
    <dbReference type="NCBI Taxonomy" id="4577"/>
    <lineage>
        <taxon>Eukaryota</taxon>
        <taxon>Viridiplantae</taxon>
        <taxon>Streptophyta</taxon>
        <taxon>Embryophyta</taxon>
        <taxon>Tracheophyta</taxon>
        <taxon>Spermatophyta</taxon>
        <taxon>Magnoliopsida</taxon>
        <taxon>Liliopsida</taxon>
        <taxon>Poales</taxon>
        <taxon>Poaceae</taxon>
        <taxon>PACMAD clade</taxon>
        <taxon>Panicoideae</taxon>
        <taxon>Andropogonodae</taxon>
        <taxon>Andropogoneae</taxon>
        <taxon>Tripsacinae</taxon>
        <taxon>Zea</taxon>
    </lineage>
</organism>
<evidence type="ECO:0000259" key="8">
    <source>
        <dbReference type="SMART" id="SM00848"/>
    </source>
</evidence>
<dbReference type="CDD" id="cd02248">
    <property type="entry name" value="Peptidase_C1A"/>
    <property type="match status" value="1"/>
</dbReference>
<dbReference type="InterPro" id="IPR038765">
    <property type="entry name" value="Papain-like_cys_pep_sf"/>
</dbReference>
<accession>A0A3L6E1S3</accession>
<evidence type="ECO:0000259" key="7">
    <source>
        <dbReference type="SMART" id="SM00645"/>
    </source>
</evidence>
<dbReference type="ExpressionAtlas" id="A0A3L6E1S3">
    <property type="expression patterns" value="baseline and differential"/>
</dbReference>
<dbReference type="Pfam" id="PF00112">
    <property type="entry name" value="Peptidase_C1"/>
    <property type="match status" value="1"/>
</dbReference>
<proteinExistence type="inferred from homology"/>
<name>A0A3L6E1S3_MAIZE</name>
<sequence length="411" mass="45140">MIIPRIFSLSTPDAKVRMHGERSPHRAGRYINPSSMAAISLRFSTSSSQAHSKTSTMAAYQQAPALLCACLMLVLMAGAASGGRVDVEDMLMMDRFRAWQATYNRSYLTAAERLRRFEVYRQNMELIEATNRRAELSYQLGETPFTDLTSEEFLATHTMSTRLHASEAARRHRELITTHAGPVSDGGRQWNRRNYTTDLDVPESVDWRTKGAVTTVKDQGACGGCWSFATVAAIEGLHKIRTGQLVSLSEQEVLDCSSPPNNGCHGGNPAAAIDWVSANGGLTTESDYPYEGRQGKCKLDKARNHVAKIRGRKLVDQNNEAALEVAVAQQPVAVGMNVHPIQQHYKSGVFHGPCDPEDLNHAVTMVGYGAESGGRKYWIVKNSWGEKWGEKGYFRGFASRGASRTSGAPAV</sequence>
<comment type="similarity">
    <text evidence="1">Belongs to the peptidase C1 family.</text>
</comment>
<reference evidence="9" key="1">
    <citation type="journal article" date="2018" name="Nat. Genet.">
        <title>Extensive intraspecific gene order and gene structural variations between Mo17 and other maize genomes.</title>
        <authorList>
            <person name="Sun S."/>
            <person name="Zhou Y."/>
            <person name="Chen J."/>
            <person name="Shi J."/>
            <person name="Zhao H."/>
            <person name="Zhao H."/>
            <person name="Song W."/>
            <person name="Zhang M."/>
            <person name="Cui Y."/>
            <person name="Dong X."/>
            <person name="Liu H."/>
            <person name="Ma X."/>
            <person name="Jiao Y."/>
            <person name="Wang B."/>
            <person name="Wei X."/>
            <person name="Stein J.C."/>
            <person name="Glaubitz J.C."/>
            <person name="Lu F."/>
            <person name="Yu G."/>
            <person name="Liang C."/>
            <person name="Fengler K."/>
            <person name="Li B."/>
            <person name="Rafalski A."/>
            <person name="Schnable P.S."/>
            <person name="Ware D.H."/>
            <person name="Buckler E.S."/>
            <person name="Lai J."/>
        </authorList>
    </citation>
    <scope>NUCLEOTIDE SEQUENCE [LARGE SCALE GENOMIC DNA]</scope>
    <source>
        <tissue evidence="9">Seedling</tissue>
    </source>
</reference>
<dbReference type="PROSITE" id="PS00139">
    <property type="entry name" value="THIOL_PROTEASE_CYS"/>
    <property type="match status" value="1"/>
</dbReference>
<evidence type="ECO:0000256" key="6">
    <source>
        <dbReference type="ARBA" id="ARBA00023157"/>
    </source>
</evidence>
<dbReference type="PRINTS" id="PR00705">
    <property type="entry name" value="PAPAIN"/>
</dbReference>
<dbReference type="GO" id="GO:0008234">
    <property type="term" value="F:cysteine-type peptidase activity"/>
    <property type="evidence" value="ECO:0007669"/>
    <property type="project" value="UniProtKB-KW"/>
</dbReference>
<dbReference type="InterPro" id="IPR013128">
    <property type="entry name" value="Peptidase_C1A"/>
</dbReference>
<dbReference type="EMBL" id="NCVQ01000008">
    <property type="protein sequence ID" value="PWZ14759.1"/>
    <property type="molecule type" value="Genomic_DNA"/>
</dbReference>
<dbReference type="Pfam" id="PF08246">
    <property type="entry name" value="Inhibitor_I29"/>
    <property type="match status" value="1"/>
</dbReference>
<evidence type="ECO:0000313" key="9">
    <source>
        <dbReference type="EMBL" id="PWZ14759.1"/>
    </source>
</evidence>
<dbReference type="Proteomes" id="UP000251960">
    <property type="component" value="Chromosome 7"/>
</dbReference>
<dbReference type="FunFam" id="3.90.70.10:FF:000067">
    <property type="entry name" value="Senescence-specific cysteine protease"/>
    <property type="match status" value="1"/>
</dbReference>
<evidence type="ECO:0000256" key="3">
    <source>
        <dbReference type="ARBA" id="ARBA00022729"/>
    </source>
</evidence>
<dbReference type="InterPro" id="IPR025660">
    <property type="entry name" value="Pept_his_AS"/>
</dbReference>
<dbReference type="InterPro" id="IPR039417">
    <property type="entry name" value="Peptidase_C1A_papain-like"/>
</dbReference>
<feature type="domain" description="Cathepsin propeptide inhibitor" evidence="8">
    <location>
        <begin position="96"/>
        <end position="153"/>
    </location>
</feature>
<keyword evidence="4" id="KW-0378">Hydrolase</keyword>
<dbReference type="PROSITE" id="PS00639">
    <property type="entry name" value="THIOL_PROTEASE_HIS"/>
    <property type="match status" value="1"/>
</dbReference>
<comment type="caution">
    <text evidence="9">The sequence shown here is derived from an EMBL/GenBank/DDBJ whole genome shotgun (WGS) entry which is preliminary data.</text>
</comment>
<dbReference type="SMART" id="SM00645">
    <property type="entry name" value="Pept_C1"/>
    <property type="match status" value="1"/>
</dbReference>
<dbReference type="GO" id="GO:0006508">
    <property type="term" value="P:proteolysis"/>
    <property type="evidence" value="ECO:0007669"/>
    <property type="project" value="UniProtKB-KW"/>
</dbReference>
<dbReference type="Gene3D" id="3.90.70.10">
    <property type="entry name" value="Cysteine proteinases"/>
    <property type="match status" value="1"/>
</dbReference>
<dbReference type="InterPro" id="IPR000668">
    <property type="entry name" value="Peptidase_C1A_C"/>
</dbReference>
<dbReference type="SUPFAM" id="SSF54001">
    <property type="entry name" value="Cysteine proteinases"/>
    <property type="match status" value="1"/>
</dbReference>
<keyword evidence="3" id="KW-0732">Signal</keyword>
<evidence type="ECO:0000256" key="5">
    <source>
        <dbReference type="ARBA" id="ARBA00022807"/>
    </source>
</evidence>
<gene>
    <name evidence="9" type="primary">BROM1_0</name>
    <name evidence="9" type="ORF">Zm00014a_018444</name>
</gene>
<evidence type="ECO:0000256" key="1">
    <source>
        <dbReference type="ARBA" id="ARBA00008455"/>
    </source>
</evidence>
<feature type="domain" description="Peptidase C1A papain C-terminal" evidence="7">
    <location>
        <begin position="201"/>
        <end position="410"/>
    </location>
</feature>
<protein>
    <submittedName>
        <fullName evidence="9">Fruit bromelain</fullName>
    </submittedName>
</protein>
<dbReference type="InterPro" id="IPR013201">
    <property type="entry name" value="Prot_inhib_I29"/>
</dbReference>
<dbReference type="AlphaFoldDB" id="A0A3L6E1S3"/>